<protein>
    <submittedName>
        <fullName evidence="2">Putative membrane protein</fullName>
    </submittedName>
</protein>
<feature type="transmembrane region" description="Helical" evidence="1">
    <location>
        <begin position="284"/>
        <end position="306"/>
    </location>
</feature>
<name>A0A2U1DCJ7_9LACO</name>
<feature type="transmembrane region" description="Helical" evidence="1">
    <location>
        <begin position="112"/>
        <end position="129"/>
    </location>
</feature>
<evidence type="ECO:0000313" key="2">
    <source>
        <dbReference type="EMBL" id="PVY85387.1"/>
    </source>
</evidence>
<keyword evidence="1" id="KW-1133">Transmembrane helix</keyword>
<dbReference type="AlphaFoldDB" id="A0A2U1DCJ7"/>
<dbReference type="PANTHER" id="PTHR41771">
    <property type="entry name" value="MEMBRANE PROTEIN-RELATED"/>
    <property type="match status" value="1"/>
</dbReference>
<keyword evidence="1" id="KW-0472">Membrane</keyword>
<keyword evidence="3" id="KW-1185">Reference proteome</keyword>
<sequence length="360" mass="40221">MKKISKWLILGLLLLLTWVLVEHDSFLYQQPVGLVTATKTLSSSEVTDEHGNVDHLHTQQVQIKFLNRSGQTKLENQYTDSQSLSEHYQVGNQVLLTKRSGAWQVVSLKRDSLLAVLLVLLIYLLIIYLRPVRASWLLLSMLVNIVIFITALYLDVHIKNINVVALFTITAALLAGVSLLMVLGKNRQALITWLATILSTGLALAVMTLVLNLTHHEGVHFETMSYVTQVPAAVFYAQAVIGVLGAVMDESSDIVAGLFGLRRESDQHRFHDYWQGGLSVGREILGTLINVLFMIFIAETIPMVILMLRNNNNWSYILDQIMNLGILQSVVSAIGIVLAVPITSLITAQLLTREQKHERH</sequence>
<evidence type="ECO:0000256" key="1">
    <source>
        <dbReference type="SAM" id="Phobius"/>
    </source>
</evidence>
<dbReference type="EMBL" id="QEKT01000002">
    <property type="protein sequence ID" value="PVY85387.1"/>
    <property type="molecule type" value="Genomic_DNA"/>
</dbReference>
<dbReference type="PANTHER" id="PTHR41771:SF1">
    <property type="entry name" value="MEMBRANE PROTEIN"/>
    <property type="match status" value="1"/>
</dbReference>
<gene>
    <name evidence="2" type="ORF">C7384_102208</name>
</gene>
<accession>A0A2U1DCJ7</accession>
<dbReference type="Pfam" id="PF07907">
    <property type="entry name" value="YibE_F"/>
    <property type="match status" value="1"/>
</dbReference>
<dbReference type="RefSeq" id="WP_089938032.1">
    <property type="nucleotide sequence ID" value="NZ_CAKOEX010000002.1"/>
</dbReference>
<dbReference type="OrthoDB" id="5753718at2"/>
<feature type="transmembrane region" description="Helical" evidence="1">
    <location>
        <begin position="136"/>
        <end position="154"/>
    </location>
</feature>
<dbReference type="InterPro" id="IPR012507">
    <property type="entry name" value="YibE_F"/>
</dbReference>
<comment type="caution">
    <text evidence="2">The sequence shown here is derived from an EMBL/GenBank/DDBJ whole genome shotgun (WGS) entry which is preliminary data.</text>
</comment>
<feature type="transmembrane region" description="Helical" evidence="1">
    <location>
        <begin position="190"/>
        <end position="213"/>
    </location>
</feature>
<dbReference type="Proteomes" id="UP000245433">
    <property type="component" value="Unassembled WGS sequence"/>
</dbReference>
<reference evidence="2 3" key="1">
    <citation type="submission" date="2018-04" db="EMBL/GenBank/DDBJ databases">
        <title>Genomic Encyclopedia of Type Strains, Phase IV (KMG-IV): sequencing the most valuable type-strain genomes for metagenomic binning, comparative biology and taxonomic classification.</title>
        <authorList>
            <person name="Goeker M."/>
        </authorList>
    </citation>
    <scope>NUCLEOTIDE SEQUENCE [LARGE SCALE GENOMIC DNA]</scope>
    <source>
        <strain evidence="2 3">DSM 28795</strain>
    </source>
</reference>
<feature type="transmembrane region" description="Helical" evidence="1">
    <location>
        <begin position="326"/>
        <end position="351"/>
    </location>
</feature>
<feature type="transmembrane region" description="Helical" evidence="1">
    <location>
        <begin position="233"/>
        <end position="261"/>
    </location>
</feature>
<feature type="transmembrane region" description="Helical" evidence="1">
    <location>
        <begin position="160"/>
        <end position="183"/>
    </location>
</feature>
<proteinExistence type="predicted"/>
<keyword evidence="1" id="KW-0812">Transmembrane</keyword>
<organism evidence="2 3">
    <name type="scientific">Convivina intestini</name>
    <dbReference type="NCBI Taxonomy" id="1505726"/>
    <lineage>
        <taxon>Bacteria</taxon>
        <taxon>Bacillati</taxon>
        <taxon>Bacillota</taxon>
        <taxon>Bacilli</taxon>
        <taxon>Lactobacillales</taxon>
        <taxon>Lactobacillaceae</taxon>
        <taxon>Convivina</taxon>
    </lineage>
</organism>
<evidence type="ECO:0000313" key="3">
    <source>
        <dbReference type="Proteomes" id="UP000245433"/>
    </source>
</evidence>